<reference evidence="1" key="1">
    <citation type="submission" date="2018-01" db="EMBL/GenBank/DDBJ databases">
        <title>An insight into the sialome of Amazonian anophelines.</title>
        <authorList>
            <person name="Ribeiro J.M."/>
            <person name="Scarpassa V."/>
            <person name="Calvo E."/>
        </authorList>
    </citation>
    <scope>NUCLEOTIDE SEQUENCE</scope>
    <source>
        <tissue evidence="1">Salivary glands</tissue>
    </source>
</reference>
<protein>
    <submittedName>
        <fullName evidence="1">Putative secreted protein</fullName>
    </submittedName>
</protein>
<proteinExistence type="predicted"/>
<organism evidence="1">
    <name type="scientific">Anopheles marajoara</name>
    <dbReference type="NCBI Taxonomy" id="58244"/>
    <lineage>
        <taxon>Eukaryota</taxon>
        <taxon>Metazoa</taxon>
        <taxon>Ecdysozoa</taxon>
        <taxon>Arthropoda</taxon>
        <taxon>Hexapoda</taxon>
        <taxon>Insecta</taxon>
        <taxon>Pterygota</taxon>
        <taxon>Neoptera</taxon>
        <taxon>Endopterygota</taxon>
        <taxon>Diptera</taxon>
        <taxon>Nematocera</taxon>
        <taxon>Culicoidea</taxon>
        <taxon>Culicidae</taxon>
        <taxon>Anophelinae</taxon>
        <taxon>Anopheles</taxon>
    </lineage>
</organism>
<name>A0A2M4CD42_9DIPT</name>
<accession>A0A2M4CD42</accession>
<evidence type="ECO:0000313" key="1">
    <source>
        <dbReference type="EMBL" id="MBW63266.1"/>
    </source>
</evidence>
<dbReference type="EMBL" id="GGFJ01014125">
    <property type="protein sequence ID" value="MBW63266.1"/>
    <property type="molecule type" value="Transcribed_RNA"/>
</dbReference>
<dbReference type="AlphaFoldDB" id="A0A2M4CD42"/>
<sequence length="74" mass="8071">MRKNSTTLTALHFSCCCCSSHDTPTDRPSIGILDTRKPAASSEQSIPHEFATVAAAAAVHRRRVHFGVRASCRF</sequence>